<feature type="domain" description="FAD/NAD(P)-binding" evidence="4">
    <location>
        <begin position="27"/>
        <end position="185"/>
    </location>
</feature>
<evidence type="ECO:0000259" key="4">
    <source>
        <dbReference type="Pfam" id="PF07992"/>
    </source>
</evidence>
<gene>
    <name evidence="5" type="ORF">FPRO_04105</name>
</gene>
<dbReference type="InterPro" id="IPR036188">
    <property type="entry name" value="FAD/NAD-bd_sf"/>
</dbReference>
<dbReference type="InterPro" id="IPR050097">
    <property type="entry name" value="Ferredoxin-NADP_redctase_2"/>
</dbReference>
<evidence type="ECO:0000256" key="1">
    <source>
        <dbReference type="ARBA" id="ARBA00009333"/>
    </source>
</evidence>
<evidence type="ECO:0000256" key="2">
    <source>
        <dbReference type="ARBA" id="ARBA00022630"/>
    </source>
</evidence>
<dbReference type="PANTHER" id="PTHR48105">
    <property type="entry name" value="THIOREDOXIN REDUCTASE 1-RELATED-RELATED"/>
    <property type="match status" value="1"/>
</dbReference>
<reference evidence="6" key="1">
    <citation type="journal article" date="2016" name="Genome Biol. Evol.">
        <title>Comparative 'omics' of the Fusarium fujikuroi species complex highlights differences in genetic potential and metabolite synthesis.</title>
        <authorList>
            <person name="Niehaus E.-M."/>
            <person name="Muensterkoetter M."/>
            <person name="Proctor R.H."/>
            <person name="Brown D.W."/>
            <person name="Sharon A."/>
            <person name="Idan Y."/>
            <person name="Oren-Young L."/>
            <person name="Sieber C.M."/>
            <person name="Novak O."/>
            <person name="Pencik A."/>
            <person name="Tarkowska D."/>
            <person name="Hromadova K."/>
            <person name="Freeman S."/>
            <person name="Maymon M."/>
            <person name="Elazar M."/>
            <person name="Youssef S.A."/>
            <person name="El-Shabrawy E.S.M."/>
            <person name="Shalaby A.B.A."/>
            <person name="Houterman P."/>
            <person name="Brock N.L."/>
            <person name="Burkhardt I."/>
            <person name="Tsavkelova E.A."/>
            <person name="Dickschat J.S."/>
            <person name="Galuszka P."/>
            <person name="Gueldener U."/>
            <person name="Tudzynski B."/>
        </authorList>
    </citation>
    <scope>NUCLEOTIDE SEQUENCE [LARGE SCALE GENOMIC DNA]</scope>
    <source>
        <strain evidence="6">ET1</strain>
    </source>
</reference>
<evidence type="ECO:0000313" key="6">
    <source>
        <dbReference type="Proteomes" id="UP000183971"/>
    </source>
</evidence>
<name>A0A1L7W7L2_FUSPR</name>
<dbReference type="VEuPathDB" id="FungiDB:FPRO_04105"/>
<dbReference type="GeneID" id="42048990"/>
<proteinExistence type="inferred from homology"/>
<protein>
    <submittedName>
        <fullName evidence="5">Related to thioredoxin reductase</fullName>
    </submittedName>
</protein>
<sequence length="368" mass="40490">MLFFLFVLISVANALVLKHHRPHDDWDAIVIGGGPAGLSALSGLARVRRRVLLIDSGKYRNGQTTHMHDVIGWDGVQPAYFRHEARRLLKHYKTVKMINGTVIDIKRLPGNDTRFSVSLEHNPNSIIQKGKGFSARKIVIATGLKDILPSTPGIAENWGRGIYSCPWCDGHEYADQPLGLLCPLDKVAIYVRKILTLDTDIVAFVNGTDNDVMRRVADAQFPQWEEYLKLHNVTIDNRTITSLERLKEGEEVDKSPHLPSVPKDDLFSVHFTEGEPVQRVAFLSSFPSRQRSDIGEKAGVLLTKGNLGVISGTMLTSVPGIYAVGDANSGSVPNVPHAIFTGKRAAVAIHVALEIEKQAAELAEITES</sequence>
<evidence type="ECO:0000313" key="5">
    <source>
        <dbReference type="EMBL" id="CZR48569.1"/>
    </source>
</evidence>
<organism evidence="5 6">
    <name type="scientific">Fusarium proliferatum (strain ET1)</name>
    <name type="common">Orchid endophyte fungus</name>
    <dbReference type="NCBI Taxonomy" id="1227346"/>
    <lineage>
        <taxon>Eukaryota</taxon>
        <taxon>Fungi</taxon>
        <taxon>Dikarya</taxon>
        <taxon>Ascomycota</taxon>
        <taxon>Pezizomycotina</taxon>
        <taxon>Sordariomycetes</taxon>
        <taxon>Hypocreomycetidae</taxon>
        <taxon>Hypocreales</taxon>
        <taxon>Nectriaceae</taxon>
        <taxon>Fusarium</taxon>
        <taxon>Fusarium fujikuroi species complex</taxon>
    </lineage>
</organism>
<keyword evidence="3" id="KW-0560">Oxidoreductase</keyword>
<comment type="caution">
    <text evidence="5">The sequence shown here is derived from an EMBL/GenBank/DDBJ whole genome shotgun (WGS) entry which is preliminary data.</text>
</comment>
<keyword evidence="2" id="KW-0285">Flavoprotein</keyword>
<keyword evidence="6" id="KW-1185">Reference proteome</keyword>
<dbReference type="SUPFAM" id="SSF51905">
    <property type="entry name" value="FAD/NAD(P)-binding domain"/>
    <property type="match status" value="1"/>
</dbReference>
<dbReference type="GO" id="GO:0097237">
    <property type="term" value="P:cellular response to toxic substance"/>
    <property type="evidence" value="ECO:0007669"/>
    <property type="project" value="UniProtKB-ARBA"/>
</dbReference>
<dbReference type="PRINTS" id="PR00368">
    <property type="entry name" value="FADPNR"/>
</dbReference>
<dbReference type="EMBL" id="FJOF01000014">
    <property type="protein sequence ID" value="CZR48569.1"/>
    <property type="molecule type" value="Genomic_DNA"/>
</dbReference>
<dbReference type="AlphaFoldDB" id="A0A1L7W7L2"/>
<comment type="similarity">
    <text evidence="1">Belongs to the class-II pyridine nucleotide-disulfide oxidoreductase family.</text>
</comment>
<dbReference type="GO" id="GO:0016491">
    <property type="term" value="F:oxidoreductase activity"/>
    <property type="evidence" value="ECO:0007669"/>
    <property type="project" value="UniProtKB-KW"/>
</dbReference>
<dbReference type="Gene3D" id="3.50.50.60">
    <property type="entry name" value="FAD/NAD(P)-binding domain"/>
    <property type="match status" value="2"/>
</dbReference>
<evidence type="ECO:0000256" key="3">
    <source>
        <dbReference type="ARBA" id="ARBA00023002"/>
    </source>
</evidence>
<accession>A0A1L7W7L2</accession>
<dbReference type="RefSeq" id="XP_031089097.1">
    <property type="nucleotide sequence ID" value="XM_031223771.1"/>
</dbReference>
<dbReference type="Proteomes" id="UP000183971">
    <property type="component" value="Unassembled WGS sequence"/>
</dbReference>
<dbReference type="InterPro" id="IPR023753">
    <property type="entry name" value="FAD/NAD-binding_dom"/>
</dbReference>
<dbReference type="Pfam" id="PF07992">
    <property type="entry name" value="Pyr_redox_2"/>
    <property type="match status" value="1"/>
</dbReference>
<dbReference type="PRINTS" id="PR00469">
    <property type="entry name" value="PNDRDTASEII"/>
</dbReference>